<name>A0A437D4A2_ORYJA</name>
<protein>
    <submittedName>
        <fullName evidence="2">Uncharacterized protein</fullName>
    </submittedName>
</protein>
<feature type="region of interest" description="Disordered" evidence="1">
    <location>
        <begin position="101"/>
        <end position="136"/>
    </location>
</feature>
<organism evidence="2 3">
    <name type="scientific">Oryzias javanicus</name>
    <name type="common">Javanese ricefish</name>
    <name type="synonym">Aplocheilus javanicus</name>
    <dbReference type="NCBI Taxonomy" id="123683"/>
    <lineage>
        <taxon>Eukaryota</taxon>
        <taxon>Metazoa</taxon>
        <taxon>Chordata</taxon>
        <taxon>Craniata</taxon>
        <taxon>Vertebrata</taxon>
        <taxon>Euteleostomi</taxon>
        <taxon>Actinopterygii</taxon>
        <taxon>Neopterygii</taxon>
        <taxon>Teleostei</taxon>
        <taxon>Neoteleostei</taxon>
        <taxon>Acanthomorphata</taxon>
        <taxon>Ovalentaria</taxon>
        <taxon>Atherinomorphae</taxon>
        <taxon>Beloniformes</taxon>
        <taxon>Adrianichthyidae</taxon>
        <taxon>Oryziinae</taxon>
        <taxon>Oryzias</taxon>
    </lineage>
</organism>
<dbReference type="AlphaFoldDB" id="A0A437D4A2"/>
<gene>
    <name evidence="2" type="ORF">OJAV_G00078370</name>
</gene>
<evidence type="ECO:0000313" key="3">
    <source>
        <dbReference type="Proteomes" id="UP000283210"/>
    </source>
</evidence>
<proteinExistence type="predicted"/>
<reference evidence="2 3" key="1">
    <citation type="submission" date="2018-11" db="EMBL/GenBank/DDBJ databases">
        <authorList>
            <person name="Lopez-Roques C."/>
            <person name="Donnadieu C."/>
            <person name="Bouchez O."/>
            <person name="Klopp C."/>
            <person name="Cabau C."/>
            <person name="Zahm M."/>
        </authorList>
    </citation>
    <scope>NUCLEOTIDE SEQUENCE [LARGE SCALE GENOMIC DNA]</scope>
    <source>
        <strain evidence="2">RS831</strain>
        <tissue evidence="2">Whole body</tissue>
    </source>
</reference>
<sequence>MVFFKSRLYPSSGRQVLLCGETRVLSLHCKAVTQLTLRCCIPLKHEAAARRGSASSWGVGAVRLVRCGGVAAPSTPTPPPPPAFTKTIHAQISWILWRKTPDQRGSARTPAGWSRHAPPAPLKKSHHADRRDTHGGCDNHGVMIRKLCHCRLSSNRRLNASEISRW</sequence>
<reference evidence="2 3" key="2">
    <citation type="submission" date="2019-01" db="EMBL/GenBank/DDBJ databases">
        <title>A chromosome length genome reference of the Java medaka (oryzias javanicus).</title>
        <authorList>
            <person name="Herpin A."/>
            <person name="Takehana Y."/>
            <person name="Naruse K."/>
            <person name="Ansai S."/>
            <person name="Kawaguchi M."/>
        </authorList>
    </citation>
    <scope>NUCLEOTIDE SEQUENCE [LARGE SCALE GENOMIC DNA]</scope>
    <source>
        <strain evidence="2">RS831</strain>
        <tissue evidence="2">Whole body</tissue>
    </source>
</reference>
<keyword evidence="3" id="KW-1185">Reference proteome</keyword>
<accession>A0A437D4A2</accession>
<dbReference type="EMBL" id="CM012444">
    <property type="protein sequence ID" value="RVE69499.1"/>
    <property type="molecule type" value="Genomic_DNA"/>
</dbReference>
<dbReference type="Proteomes" id="UP000283210">
    <property type="component" value="Chromosome 8"/>
</dbReference>
<evidence type="ECO:0000256" key="1">
    <source>
        <dbReference type="SAM" id="MobiDB-lite"/>
    </source>
</evidence>
<evidence type="ECO:0000313" key="2">
    <source>
        <dbReference type="EMBL" id="RVE69499.1"/>
    </source>
</evidence>